<dbReference type="GO" id="GO:0000127">
    <property type="term" value="C:transcription factor TFIIIC complex"/>
    <property type="evidence" value="ECO:0007669"/>
    <property type="project" value="InterPro"/>
</dbReference>
<dbReference type="PANTHER" id="PTHR15180">
    <property type="entry name" value="GENERAL TRANSCRIPTION FACTOR 3C POLYPEPTIDE 1"/>
    <property type="match status" value="1"/>
</dbReference>
<feature type="compositionally biased region" description="Basic residues" evidence="1">
    <location>
        <begin position="885"/>
        <end position="895"/>
    </location>
</feature>
<dbReference type="InterPro" id="IPR044210">
    <property type="entry name" value="Tfc3-like"/>
</dbReference>
<gene>
    <name evidence="2" type="ORF">PBRA_004506</name>
    <name evidence="3" type="ORF">PLBR_LOCUS7275</name>
</gene>
<dbReference type="EMBL" id="CDSF01000035">
    <property type="protein sequence ID" value="CEO95793.1"/>
    <property type="molecule type" value="Genomic_DNA"/>
</dbReference>
<dbReference type="Proteomes" id="UP000290189">
    <property type="component" value="Unassembled WGS sequence"/>
</dbReference>
<name>A0A0G4IKT9_PLABS</name>
<dbReference type="GO" id="GO:0003677">
    <property type="term" value="F:DNA binding"/>
    <property type="evidence" value="ECO:0007669"/>
    <property type="project" value="InterPro"/>
</dbReference>
<reference evidence="2 4" key="1">
    <citation type="submission" date="2015-02" db="EMBL/GenBank/DDBJ databases">
        <authorList>
            <person name="Chooi Y.-H."/>
        </authorList>
    </citation>
    <scope>NUCLEOTIDE SEQUENCE [LARGE SCALE GENOMIC DNA]</scope>
    <source>
        <strain evidence="2">E3</strain>
    </source>
</reference>
<feature type="compositionally biased region" description="Acidic residues" evidence="1">
    <location>
        <begin position="417"/>
        <end position="426"/>
    </location>
</feature>
<feature type="region of interest" description="Disordered" evidence="1">
    <location>
        <begin position="866"/>
        <end position="1038"/>
    </location>
</feature>
<keyword evidence="4" id="KW-1185">Reference proteome</keyword>
<dbReference type="GO" id="GO:0006384">
    <property type="term" value="P:transcription initiation at RNA polymerase III promoter"/>
    <property type="evidence" value="ECO:0007669"/>
    <property type="project" value="InterPro"/>
</dbReference>
<organism evidence="2 4">
    <name type="scientific">Plasmodiophora brassicae</name>
    <name type="common">Clubroot disease agent</name>
    <dbReference type="NCBI Taxonomy" id="37360"/>
    <lineage>
        <taxon>Eukaryota</taxon>
        <taxon>Sar</taxon>
        <taxon>Rhizaria</taxon>
        <taxon>Endomyxa</taxon>
        <taxon>Phytomyxea</taxon>
        <taxon>Plasmodiophorida</taxon>
        <taxon>Plasmodiophoridae</taxon>
        <taxon>Plasmodiophora</taxon>
    </lineage>
</organism>
<accession>A0A0G4IKT9</accession>
<feature type="region of interest" description="Disordered" evidence="1">
    <location>
        <begin position="394"/>
        <end position="433"/>
    </location>
</feature>
<dbReference type="Proteomes" id="UP000039324">
    <property type="component" value="Unassembled WGS sequence"/>
</dbReference>
<feature type="compositionally biased region" description="Basic and acidic residues" evidence="1">
    <location>
        <begin position="987"/>
        <end position="1005"/>
    </location>
</feature>
<dbReference type="EMBL" id="OVEO01000013">
    <property type="protein sequence ID" value="SPR00060.1"/>
    <property type="molecule type" value="Genomic_DNA"/>
</dbReference>
<proteinExistence type="predicted"/>
<dbReference type="GO" id="GO:0042791">
    <property type="term" value="P:5S class rRNA transcription by RNA polymerase III"/>
    <property type="evidence" value="ECO:0007669"/>
    <property type="project" value="TreeGrafter"/>
</dbReference>
<evidence type="ECO:0000256" key="1">
    <source>
        <dbReference type="SAM" id="MobiDB-lite"/>
    </source>
</evidence>
<feature type="compositionally biased region" description="Acidic residues" evidence="1">
    <location>
        <begin position="913"/>
        <end position="939"/>
    </location>
</feature>
<evidence type="ECO:0000313" key="4">
    <source>
        <dbReference type="Proteomes" id="UP000039324"/>
    </source>
</evidence>
<evidence type="ECO:0000313" key="2">
    <source>
        <dbReference type="EMBL" id="CEO95793.1"/>
    </source>
</evidence>
<keyword evidence="3" id="KW-0496">Mitochondrion</keyword>
<reference evidence="3 5" key="2">
    <citation type="submission" date="2018-03" db="EMBL/GenBank/DDBJ databases">
        <authorList>
            <person name="Fogelqvist J."/>
        </authorList>
    </citation>
    <scope>NUCLEOTIDE SEQUENCE [LARGE SCALE GENOMIC DNA]</scope>
</reference>
<feature type="compositionally biased region" description="Acidic residues" evidence="1">
    <location>
        <begin position="1006"/>
        <end position="1033"/>
    </location>
</feature>
<evidence type="ECO:0008006" key="6">
    <source>
        <dbReference type="Google" id="ProtNLM"/>
    </source>
</evidence>
<dbReference type="OrthoDB" id="10685366at2759"/>
<dbReference type="PANTHER" id="PTHR15180:SF1">
    <property type="entry name" value="GENERAL TRANSCRIPTION FACTOR 3C POLYPEPTIDE 1"/>
    <property type="match status" value="1"/>
</dbReference>
<evidence type="ECO:0000313" key="3">
    <source>
        <dbReference type="EMBL" id="SPR00060.1"/>
    </source>
</evidence>
<geneLocation type="mitochondrion" evidence="3"/>
<sequence>MSLPDQFRDALTMVSAAGQRGRLVREIVDIHEDGHIRSWLWRQLLASPTLVGFADESCAVDPGAPLDDSTRGLRLVATPIQREVFLGIYNRNISLSSAQLSLLEAIGSGMDRGVARSDIDEFMGTMQNKEFFRNCKTLIGRNLIVRVNEFTGALRPGKFAPPFATLRWYLKRFSPVPLPIRASRSLSAASSMHDHQQRAALRRWIDHAVVPLLVNRLAQRAPQDMFEEDLESFAVENNLLEGIEWVSARERLFATRRVQWVYVPAGDGVFRQGFRLVEQSEDCALEENDDVLDSNAYDRPLTYEELMTPPATQMYRIIDESGSLGTLTCTLFRMLKMNPRHGTKILRELLALPGDDAVVQVADRYKTNMTYRLFRKVHIKDAMDRFGISDNGQAIVKKQSQGRKRRRASSSLMNSDSEQDGSEADEQDRAGVDADKARLSRDAVIRRRARWIRDVIDVRKIATLNTLVHLVRHREAACSAICAALSVRTACEDLEQEGVVVVRTLDDVEDTPPVIVVVSTDLDPDHLDTRRAMMEEAIRFDPYVESMIVRERTRMGPHGPSETFMIAYPTLCGFVKPRMLRVKLLHLHIVEMTLARRPYSPHWYLQDLFQAMPLSLYLMVAGVVDAIPEHVLYDESMHALPISRLPINIRRAMMSSLLNGTTFNSLRVQDVLEVGNRMGIFTLTMPSAYPATWQVTLNAESPLVTIASLADVHSFWSDLRLYCQSVILTENPTKVAGVAVPWKPPPDLVIRAGFADLLPLARFPEVYNESSWVLGYDMSDNKVEMILQADSESRIVTEAALNRLCVKVNASTGKVAWRLARLHLPFAEQFHQAELCHDWRPTLVDQRRVTYSVVKGGAPKESVVALLQEKPQRKKRERPVEPKPTRRRKRPRRSRASGGSDLRSLLCIRRVDGDDDDDDDDDDDGQQEEEHVEEEDQQVDEPVATTDADGDDADIGSRRRSRRAVRSVYRERTLRLQKKLGAALPRSDTDDGHPASDDGHVSGEQREEDSAEDELEEAGDEGVGEVAEPEESGGDVLPEWTPELQSLMARVYGRSGSEADLAVAAGHPRLHWLLARLKLILIQRDAEYDASAAVALLTGYSDSEVKWACDVLFKAGLVVKRKHGPGSKPTRGHFAIARRAVDALNRPALSLGLLQRSSSFRGRLSTEHPLAFMSKRREGSSVDLAGMDLQTLLGQPSDQVAVEASGGDSARPCDGVDVALSLERCAHDRCLLSMTRRANDAVAVESNDVALDAVVAALDDGDVSPDRDDECVEVTRTPYRDDVEEALREAGVSGGTVAELAERSGRAVDLVQACLEELVLNGIALPCNEFAVERFLHANFADSGCVHGESPDVWRRLDGDIDDALINNVHWAILSAAIDRPGIDERTLAAMFPILTPLEFDAAIRSLVLDGRLRSRRLKRSRIRLLGTGSNTDTFRVFFANELFT</sequence>
<evidence type="ECO:0000313" key="5">
    <source>
        <dbReference type="Proteomes" id="UP000290189"/>
    </source>
</evidence>
<protein>
    <recommendedName>
        <fullName evidence="6">B-block binding subunit of TFIIIC domain-containing protein</fullName>
    </recommendedName>
</protein>